<reference evidence="1 2" key="1">
    <citation type="journal article" date="2001" name="J. Bacteriol.">
        <title>Genome sequence and comparative analysis of the solvent-producing bacterium Clostridium acetobutylicum.</title>
        <authorList>
            <person name="Nolling J."/>
            <person name="Breton G."/>
            <person name="Omelchenko M.V."/>
            <person name="Makarova K.S."/>
            <person name="Zeng Q."/>
            <person name="Gibson R."/>
            <person name="Lee H.M."/>
            <person name="Dubois J."/>
            <person name="Qiu D."/>
            <person name="Hitti J."/>
            <person name="Wolf Y.I."/>
            <person name="Tatusov R.L."/>
            <person name="Sabathe F."/>
            <person name="Doucette-Stamm L."/>
            <person name="Soucaille P."/>
            <person name="Daly M.J."/>
            <person name="Bennett G.N."/>
            <person name="Koonin E.V."/>
            <person name="Smith D.R."/>
        </authorList>
    </citation>
    <scope>NUCLEOTIDE SEQUENCE [LARGE SCALE GENOMIC DNA]</scope>
    <source>
        <strain evidence="2">ATCC 824 / DSM 792 / JCM 1419 / LMG 5710 / VKM B-1787</strain>
    </source>
</reference>
<evidence type="ECO:0000313" key="2">
    <source>
        <dbReference type="Proteomes" id="UP000000814"/>
    </source>
</evidence>
<dbReference type="HOGENOM" id="CLU_695797_0_0_9"/>
<accession>Q97HQ9</accession>
<keyword evidence="2" id="KW-1185">Reference proteome</keyword>
<dbReference type="KEGG" id="cac:CA_C1949"/>
<dbReference type="InterPro" id="IPR019734">
    <property type="entry name" value="TPR_rpt"/>
</dbReference>
<evidence type="ECO:0000313" key="1">
    <source>
        <dbReference type="EMBL" id="AAK79911.1"/>
    </source>
</evidence>
<dbReference type="STRING" id="272562.CA_C1949"/>
<dbReference type="PATRIC" id="fig|272562.8.peg.2156"/>
<dbReference type="InterPro" id="IPR011990">
    <property type="entry name" value="TPR-like_helical_dom_sf"/>
</dbReference>
<dbReference type="InterPro" id="IPR001387">
    <property type="entry name" value="Cro/C1-type_HTH"/>
</dbReference>
<dbReference type="Gene3D" id="1.25.40.10">
    <property type="entry name" value="Tetratricopeptide repeat domain"/>
    <property type="match status" value="1"/>
</dbReference>
<name>Q97HQ9_CLOAB</name>
<dbReference type="eggNOG" id="COG0457">
    <property type="taxonomic scope" value="Bacteria"/>
</dbReference>
<gene>
    <name evidence="1" type="ordered locus">CA_C1949</name>
</gene>
<dbReference type="RefSeq" id="WP_010965252.1">
    <property type="nucleotide sequence ID" value="NC_003030.1"/>
</dbReference>
<dbReference type="EMBL" id="AE001437">
    <property type="protein sequence ID" value="AAK79911.1"/>
    <property type="molecule type" value="Genomic_DNA"/>
</dbReference>
<sequence>MCTELEPHQRLKKIIDEIGVSQTKLACKYLGRATINKIIRGERPLNAAQAYKFIQRFKDFGYNADIELILGIPTKTIDSTVKKFLSNTKKHYLEFDKLIDKLYKDKAIEVIWNVIEKLDIQDVYKNANIILKYLTKLMQYDLDADIYLKVNIELIKIYTATANYERAITAFNSLKNFSILDRETKVKCFLNVALAYYNLREYKSSIDIASRVMKLKIFDKYYFKASIIKANVLYTDGRINESIKEYEKIAIKAEKYHFIEYVATSESNIGYVFTEQNKFNEAKLHLDEAMKLFDSLNNYYKLNVYDNVFGFKIKNNTADFDTFKKVILLAYDTNDKFRIKNNVKQFVNYAIRNKKSKEIFTKIIDFLNPKGIDLDSSLKLEIMEYVSGNTFESVLK</sequence>
<dbReference type="PIR" id="D97140">
    <property type="entry name" value="D97140"/>
</dbReference>
<protein>
    <submittedName>
        <fullName evidence="1">Possible TPR-repeat contaning protein</fullName>
    </submittedName>
</protein>
<dbReference type="SMART" id="SM00028">
    <property type="entry name" value="TPR"/>
    <property type="match status" value="3"/>
</dbReference>
<dbReference type="Proteomes" id="UP000000814">
    <property type="component" value="Chromosome"/>
</dbReference>
<dbReference type="GeneID" id="44998438"/>
<organism evidence="1 2">
    <name type="scientific">Clostridium acetobutylicum (strain ATCC 824 / DSM 792 / JCM 1419 / IAM 19013 / LMG 5710 / NBRC 13948 / NRRL B-527 / VKM B-1787 / 2291 / W)</name>
    <dbReference type="NCBI Taxonomy" id="272562"/>
    <lineage>
        <taxon>Bacteria</taxon>
        <taxon>Bacillati</taxon>
        <taxon>Bacillota</taxon>
        <taxon>Clostridia</taxon>
        <taxon>Eubacteriales</taxon>
        <taxon>Clostridiaceae</taxon>
        <taxon>Clostridium</taxon>
    </lineage>
</organism>
<dbReference type="SUPFAM" id="SSF48452">
    <property type="entry name" value="TPR-like"/>
    <property type="match status" value="1"/>
</dbReference>
<proteinExistence type="predicted"/>
<dbReference type="AlphaFoldDB" id="Q97HQ9"/>
<dbReference type="CDD" id="cd00093">
    <property type="entry name" value="HTH_XRE"/>
    <property type="match status" value="1"/>
</dbReference>